<organism evidence="1 2">
    <name type="scientific">Aphis craccivora</name>
    <name type="common">Cowpea aphid</name>
    <dbReference type="NCBI Taxonomy" id="307492"/>
    <lineage>
        <taxon>Eukaryota</taxon>
        <taxon>Metazoa</taxon>
        <taxon>Ecdysozoa</taxon>
        <taxon>Arthropoda</taxon>
        <taxon>Hexapoda</taxon>
        <taxon>Insecta</taxon>
        <taxon>Pterygota</taxon>
        <taxon>Neoptera</taxon>
        <taxon>Paraneoptera</taxon>
        <taxon>Hemiptera</taxon>
        <taxon>Sternorrhyncha</taxon>
        <taxon>Aphidomorpha</taxon>
        <taxon>Aphidoidea</taxon>
        <taxon>Aphididae</taxon>
        <taxon>Aphidini</taxon>
        <taxon>Aphis</taxon>
        <taxon>Aphis</taxon>
    </lineage>
</organism>
<proteinExistence type="predicted"/>
<dbReference type="OrthoDB" id="8049819at2759"/>
<gene>
    <name evidence="1" type="ORF">FWK35_00012710</name>
</gene>
<dbReference type="PANTHER" id="PTHR33064:SF37">
    <property type="entry name" value="RIBONUCLEASE H"/>
    <property type="match status" value="1"/>
</dbReference>
<dbReference type="InterPro" id="IPR043502">
    <property type="entry name" value="DNA/RNA_pol_sf"/>
</dbReference>
<sequence>MFVGARLVTCALYTAGHANKPSVQTLGVGEADVLIDGFLGANHLIRVVPDDTLHVDILVGRTWLDLPHGSQFVIEGYRELNVTVLDEVPAEVLELDYLGFCISKGVIRPRRKVEAVVNFAQPTDVHHVHELRRFLGLSGYFLRFIVNYVLLSAPLTKLTENFEWFVWMADQHNAFEEFRTKLTS</sequence>
<comment type="caution">
    <text evidence="1">The sequence shown here is derived from an EMBL/GenBank/DDBJ whole genome shotgun (WGS) entry which is preliminary data.</text>
</comment>
<dbReference type="SUPFAM" id="SSF56672">
    <property type="entry name" value="DNA/RNA polymerases"/>
    <property type="match status" value="1"/>
</dbReference>
<evidence type="ECO:0000313" key="2">
    <source>
        <dbReference type="Proteomes" id="UP000478052"/>
    </source>
</evidence>
<dbReference type="Proteomes" id="UP000478052">
    <property type="component" value="Unassembled WGS sequence"/>
</dbReference>
<dbReference type="PANTHER" id="PTHR33064">
    <property type="entry name" value="POL PROTEIN"/>
    <property type="match status" value="1"/>
</dbReference>
<dbReference type="EMBL" id="VUJU01003126">
    <property type="protein sequence ID" value="KAF0759046.1"/>
    <property type="molecule type" value="Genomic_DNA"/>
</dbReference>
<dbReference type="InterPro" id="IPR051320">
    <property type="entry name" value="Viral_Replic_Matur_Polypro"/>
</dbReference>
<name>A0A6G0YNL8_APHCR</name>
<dbReference type="InterPro" id="IPR043128">
    <property type="entry name" value="Rev_trsase/Diguanyl_cyclase"/>
</dbReference>
<reference evidence="1 2" key="1">
    <citation type="submission" date="2019-08" db="EMBL/GenBank/DDBJ databases">
        <title>Whole genome of Aphis craccivora.</title>
        <authorList>
            <person name="Voronova N.V."/>
            <person name="Shulinski R.S."/>
            <person name="Bandarenka Y.V."/>
            <person name="Zhorov D.G."/>
            <person name="Warner D."/>
        </authorList>
    </citation>
    <scope>NUCLEOTIDE SEQUENCE [LARGE SCALE GENOMIC DNA]</scope>
    <source>
        <strain evidence="1">180601</strain>
        <tissue evidence="1">Whole Body</tissue>
    </source>
</reference>
<dbReference type="Gene3D" id="3.30.70.270">
    <property type="match status" value="1"/>
</dbReference>
<protein>
    <submittedName>
        <fullName evidence="1">ACYPI46154 protein</fullName>
    </submittedName>
</protein>
<keyword evidence="2" id="KW-1185">Reference proteome</keyword>
<evidence type="ECO:0000313" key="1">
    <source>
        <dbReference type="EMBL" id="KAF0759046.1"/>
    </source>
</evidence>
<dbReference type="AlphaFoldDB" id="A0A6G0YNL8"/>
<dbReference type="GO" id="GO:0071897">
    <property type="term" value="P:DNA biosynthetic process"/>
    <property type="evidence" value="ECO:0007669"/>
    <property type="project" value="UniProtKB-ARBA"/>
</dbReference>
<accession>A0A6G0YNL8</accession>